<dbReference type="InterPro" id="IPR049730">
    <property type="entry name" value="SNF2/RAD54-like_C"/>
</dbReference>
<dbReference type="InterPro" id="IPR001650">
    <property type="entry name" value="Helicase_C-like"/>
</dbReference>
<evidence type="ECO:0000256" key="1">
    <source>
        <dbReference type="ARBA" id="ARBA00022801"/>
    </source>
</evidence>
<gene>
    <name evidence="6" type="ORF">A2982_02990</name>
</gene>
<dbReference type="PANTHER" id="PTHR10799">
    <property type="entry name" value="SNF2/RAD54 HELICASE FAMILY"/>
    <property type="match status" value="1"/>
</dbReference>
<evidence type="ECO:0000259" key="4">
    <source>
        <dbReference type="PROSITE" id="PS51192"/>
    </source>
</evidence>
<dbReference type="EMBL" id="MEVH01000030">
    <property type="protein sequence ID" value="OGC51128.1"/>
    <property type="molecule type" value="Genomic_DNA"/>
</dbReference>
<dbReference type="GO" id="GO:0016787">
    <property type="term" value="F:hydrolase activity"/>
    <property type="evidence" value="ECO:0007669"/>
    <property type="project" value="UniProtKB-KW"/>
</dbReference>
<dbReference type="PROSITE" id="PS51194">
    <property type="entry name" value="HELICASE_CTER"/>
    <property type="match status" value="1"/>
</dbReference>
<evidence type="ECO:0000313" key="6">
    <source>
        <dbReference type="EMBL" id="OGC51128.1"/>
    </source>
</evidence>
<dbReference type="GO" id="GO:0008270">
    <property type="term" value="F:zinc ion binding"/>
    <property type="evidence" value="ECO:0007669"/>
    <property type="project" value="UniProtKB-KW"/>
</dbReference>
<protein>
    <recommendedName>
        <fullName evidence="8">Helicase SNF2</fullName>
    </recommendedName>
</protein>
<dbReference type="SUPFAM" id="SSF52540">
    <property type="entry name" value="P-loop containing nucleoside triphosphate hydrolases"/>
    <property type="match status" value="2"/>
</dbReference>
<reference evidence="6 7" key="1">
    <citation type="journal article" date="2016" name="Nat. Commun.">
        <title>Thousands of microbial genomes shed light on interconnected biogeochemical processes in an aquifer system.</title>
        <authorList>
            <person name="Anantharaman K."/>
            <person name="Brown C.T."/>
            <person name="Hug L.A."/>
            <person name="Sharon I."/>
            <person name="Castelle C.J."/>
            <person name="Probst A.J."/>
            <person name="Thomas B.C."/>
            <person name="Singh A."/>
            <person name="Wilkins M.J."/>
            <person name="Karaoz U."/>
            <person name="Brodie E.L."/>
            <person name="Williams K.H."/>
            <person name="Hubbard S.S."/>
            <person name="Banfield J.F."/>
        </authorList>
    </citation>
    <scope>NUCLEOTIDE SEQUENCE [LARGE SCALE GENOMIC DNA]</scope>
</reference>
<evidence type="ECO:0008006" key="8">
    <source>
        <dbReference type="Google" id="ProtNLM"/>
    </source>
</evidence>
<organism evidence="6 7">
    <name type="scientific">candidate division WWE3 bacterium RIFCSPLOWO2_01_FULL_39_13</name>
    <dbReference type="NCBI Taxonomy" id="1802624"/>
    <lineage>
        <taxon>Bacteria</taxon>
        <taxon>Katanobacteria</taxon>
    </lineage>
</organism>
<dbReference type="SMART" id="SM00490">
    <property type="entry name" value="HELICc"/>
    <property type="match status" value="1"/>
</dbReference>
<evidence type="ECO:0000259" key="5">
    <source>
        <dbReference type="PROSITE" id="PS51194"/>
    </source>
</evidence>
<keyword evidence="2" id="KW-0479">Metal-binding</keyword>
<keyword evidence="1" id="KW-0378">Hydrolase</keyword>
<dbReference type="Pfam" id="PF00271">
    <property type="entry name" value="Helicase_C"/>
    <property type="match status" value="1"/>
</dbReference>
<dbReference type="InterPro" id="IPR027417">
    <property type="entry name" value="P-loop_NTPase"/>
</dbReference>
<dbReference type="AlphaFoldDB" id="A0A1F4V1S4"/>
<dbReference type="InterPro" id="IPR022138">
    <property type="entry name" value="DUF3670"/>
</dbReference>
<feature type="domain" description="SWIM-type" evidence="3">
    <location>
        <begin position="114"/>
        <end position="145"/>
    </location>
</feature>
<evidence type="ECO:0000256" key="2">
    <source>
        <dbReference type="PROSITE-ProRule" id="PRU00325"/>
    </source>
</evidence>
<dbReference type="CDD" id="cd18012">
    <property type="entry name" value="DEXQc_arch_SWI2_SNF2"/>
    <property type="match status" value="1"/>
</dbReference>
<dbReference type="InterPro" id="IPR014001">
    <property type="entry name" value="Helicase_ATP-bd"/>
</dbReference>
<comment type="caution">
    <text evidence="6">The sequence shown here is derived from an EMBL/GenBank/DDBJ whole genome shotgun (WGS) entry which is preliminary data.</text>
</comment>
<accession>A0A1F4V1S4</accession>
<dbReference type="InterPro" id="IPR007527">
    <property type="entry name" value="Znf_SWIM"/>
</dbReference>
<sequence length="1132" mass="128337">MSRIQYGITWWGKEWLKALTMIDHANRIPRGKSYANNGAVKKLVIEKNVIKAKVQGTQRSPYRVEVKLKAFNHVKQQQIVALLSQNDLLLAELLNHQLPPETNQILTQAKINLFPTSWADVNGSCSCPDSAVPCKHIAAVIYLMATEIDNDPFRVFDLHDCNMSWLLKQRGVKLTQSEIKIETIAWHLNGLKQHQHPSDIDLETILNKIDFSLLPNIGTSLMATLMANPPCYQHGDLKVLVTNAVKDMAKIAAKELSAIELSDSRQTPLFDSKSDLIIDEELKISGHLDKPLSLSKLGYLSHNETILGLIHLFGLHLMVNGLIKPRLAMTSHGHYRILWVPVITQNEVVKLVDLLNPIIPESILLQISPTEKLNLLIDLVVRQHLNSKTNKYPANKISHAMTKGAFFSQSDLPVAQSLSVLSIWLKKLSFTSDRFVPLIMVTNTKKDDYHLSIWVRDTTANMPPVTLAEFKQNNPVANLRLSQDLATIKPHLPVIKELMGSKKTDYVNFSASQFVNVLFEMLPVIKLLGLNLVLPKGLDEIIRPKVTMKLKSKSMTSMGHGLNLAEMLEFDWQVALGSKHISVSEFKQLLKKSRGIINFKNEFIYLNEAEINSLLKTIQSSPKASQTELMRALLSGEYQGSPIELTAGLTQELNRLKQFPTLPPPKNLQTTLRDYQTRGMAWLFHNAKLGFGSLLADDMGLGKTVQIISLLLIFKQRQMLEKPALVVVPTSLINNWQREIAKFAPDLKVALYHGQKRNWDQTEVDVWLTSFGLVRRDVSRFETHQWSLLTVDEAQNIKNPHVIQTKAVKKIKADYKIALTGTPVENHLSDYWSILDFLMPGFLMNLTEFRDQIARPIEVDRNQQALAYFKKLTEPFIMRRLKTDKSIISDLPDKIVIEQYCTLTADQASLYQATVDQMLRVIEGMDKSIERTGMVFKLMTSLKQICNHPNHFLKTPSPQVTTSGKSIRLMEILTEIVEDHHQALIFTQYTEMGNLLVEMIEKTLNLKPLFFHGGLNLKKRAIMVDEFNNHTSPVMILSLKTGGTGLNLTAANHVIHYDLWWNQAVENQATDRAFRIGQTKNVNVHRFITADTFEEKINQMINNKRELADLTVGSGEKWIGELSNSELKKLFS</sequence>
<proteinExistence type="predicted"/>
<dbReference type="SMART" id="SM00487">
    <property type="entry name" value="DEXDc"/>
    <property type="match status" value="1"/>
</dbReference>
<dbReference type="InterPro" id="IPR038718">
    <property type="entry name" value="SNF2-like_sf"/>
</dbReference>
<keyword evidence="2" id="KW-0863">Zinc-finger</keyword>
<dbReference type="Gene3D" id="3.40.50.10810">
    <property type="entry name" value="Tandem AAA-ATPase domain"/>
    <property type="match status" value="1"/>
</dbReference>
<dbReference type="FunFam" id="3.40.50.300:FF:000533">
    <property type="entry name" value="Helicase, Snf2 family"/>
    <property type="match status" value="1"/>
</dbReference>
<evidence type="ECO:0000259" key="3">
    <source>
        <dbReference type="PROSITE" id="PS50966"/>
    </source>
</evidence>
<dbReference type="Gene3D" id="3.40.50.300">
    <property type="entry name" value="P-loop containing nucleotide triphosphate hydrolases"/>
    <property type="match status" value="1"/>
</dbReference>
<keyword evidence="2" id="KW-0862">Zinc</keyword>
<feature type="domain" description="Helicase ATP-binding" evidence="4">
    <location>
        <begin position="684"/>
        <end position="841"/>
    </location>
</feature>
<evidence type="ECO:0000313" key="7">
    <source>
        <dbReference type="Proteomes" id="UP000178771"/>
    </source>
</evidence>
<dbReference type="GO" id="GO:0005524">
    <property type="term" value="F:ATP binding"/>
    <property type="evidence" value="ECO:0007669"/>
    <property type="project" value="InterPro"/>
</dbReference>
<dbReference type="Pfam" id="PF12419">
    <property type="entry name" value="DUF3670"/>
    <property type="match status" value="1"/>
</dbReference>
<dbReference type="Proteomes" id="UP000178771">
    <property type="component" value="Unassembled WGS sequence"/>
</dbReference>
<dbReference type="STRING" id="1802624.A2982_02990"/>
<feature type="domain" description="Helicase C-terminal" evidence="5">
    <location>
        <begin position="968"/>
        <end position="1123"/>
    </location>
</feature>
<dbReference type="Pfam" id="PF00176">
    <property type="entry name" value="SNF2-rel_dom"/>
    <property type="match status" value="1"/>
</dbReference>
<dbReference type="CDD" id="cd18793">
    <property type="entry name" value="SF2_C_SNF"/>
    <property type="match status" value="1"/>
</dbReference>
<dbReference type="InterPro" id="IPR000330">
    <property type="entry name" value="SNF2_N"/>
</dbReference>
<dbReference type="PROSITE" id="PS50966">
    <property type="entry name" value="ZF_SWIM"/>
    <property type="match status" value="1"/>
</dbReference>
<name>A0A1F4V1S4_UNCKA</name>
<dbReference type="Pfam" id="PF04434">
    <property type="entry name" value="SWIM"/>
    <property type="match status" value="1"/>
</dbReference>
<dbReference type="PROSITE" id="PS51192">
    <property type="entry name" value="HELICASE_ATP_BIND_1"/>
    <property type="match status" value="1"/>
</dbReference>